<gene>
    <name evidence="6" type="ORF">FHX42_001903</name>
</gene>
<dbReference type="RefSeq" id="WP_182543814.1">
    <property type="nucleotide sequence ID" value="NZ_JACGWZ010000002.1"/>
</dbReference>
<feature type="transmembrane region" description="Helical" evidence="5">
    <location>
        <begin position="6"/>
        <end position="28"/>
    </location>
</feature>
<evidence type="ECO:0000256" key="2">
    <source>
        <dbReference type="ARBA" id="ARBA00022692"/>
    </source>
</evidence>
<dbReference type="EMBL" id="JACGWZ010000002">
    <property type="protein sequence ID" value="MBA8824556.1"/>
    <property type="molecule type" value="Genomic_DNA"/>
</dbReference>
<proteinExistence type="predicted"/>
<organism evidence="6 7">
    <name type="scientific">Halosaccharopolyspora lacisalsi</name>
    <dbReference type="NCBI Taxonomy" id="1000566"/>
    <lineage>
        <taxon>Bacteria</taxon>
        <taxon>Bacillati</taxon>
        <taxon>Actinomycetota</taxon>
        <taxon>Actinomycetes</taxon>
        <taxon>Pseudonocardiales</taxon>
        <taxon>Pseudonocardiaceae</taxon>
        <taxon>Halosaccharopolyspora</taxon>
    </lineage>
</organism>
<evidence type="ECO:0000313" key="7">
    <source>
        <dbReference type="Proteomes" id="UP000569329"/>
    </source>
</evidence>
<feature type="transmembrane region" description="Helical" evidence="5">
    <location>
        <begin position="55"/>
        <end position="76"/>
    </location>
</feature>
<dbReference type="NCBIfam" id="NF038012">
    <property type="entry name" value="DMT_1"/>
    <property type="match status" value="1"/>
</dbReference>
<keyword evidence="2 5" id="KW-0812">Transmembrane</keyword>
<feature type="transmembrane region" description="Helical" evidence="5">
    <location>
        <begin position="259"/>
        <end position="284"/>
    </location>
</feature>
<evidence type="ECO:0000256" key="3">
    <source>
        <dbReference type="ARBA" id="ARBA00022989"/>
    </source>
</evidence>
<protein>
    <submittedName>
        <fullName evidence="6">Drug/metabolite transporter (DMT)-like permease</fullName>
    </submittedName>
</protein>
<dbReference type="AlphaFoldDB" id="A0A839DWE6"/>
<keyword evidence="4 5" id="KW-0472">Membrane</keyword>
<evidence type="ECO:0000256" key="1">
    <source>
        <dbReference type="ARBA" id="ARBA00004141"/>
    </source>
</evidence>
<dbReference type="GO" id="GO:0015095">
    <property type="term" value="F:magnesium ion transmembrane transporter activity"/>
    <property type="evidence" value="ECO:0007669"/>
    <property type="project" value="InterPro"/>
</dbReference>
<comment type="caution">
    <text evidence="6">The sequence shown here is derived from an EMBL/GenBank/DDBJ whole genome shotgun (WGS) entry which is preliminary data.</text>
</comment>
<name>A0A839DWE6_9PSEU</name>
<keyword evidence="7" id="KW-1185">Reference proteome</keyword>
<dbReference type="InterPro" id="IPR008521">
    <property type="entry name" value="Mg_trans_NIPA"/>
</dbReference>
<dbReference type="PANTHER" id="PTHR40761">
    <property type="entry name" value="CONSERVED INTEGRAL MEMBRANE ALANINE VALINE AND LEUCINE RICH PROTEIN-RELATED"/>
    <property type="match status" value="1"/>
</dbReference>
<feature type="transmembrane region" description="Helical" evidence="5">
    <location>
        <begin position="233"/>
        <end position="253"/>
    </location>
</feature>
<feature type="transmembrane region" description="Helical" evidence="5">
    <location>
        <begin position="140"/>
        <end position="159"/>
    </location>
</feature>
<comment type="subcellular location">
    <subcellularLocation>
        <location evidence="1">Membrane</location>
        <topology evidence="1">Multi-pass membrane protein</topology>
    </subcellularLocation>
</comment>
<dbReference type="Pfam" id="PF05653">
    <property type="entry name" value="Mg_trans_NIPA"/>
    <property type="match status" value="1"/>
</dbReference>
<dbReference type="Proteomes" id="UP000569329">
    <property type="component" value="Unassembled WGS sequence"/>
</dbReference>
<feature type="transmembrane region" description="Helical" evidence="5">
    <location>
        <begin position="168"/>
        <end position="190"/>
    </location>
</feature>
<keyword evidence="3 5" id="KW-1133">Transmembrane helix</keyword>
<dbReference type="PANTHER" id="PTHR40761:SF1">
    <property type="entry name" value="CONSERVED INTEGRAL MEMBRANE ALANINE VALINE AND LEUCINE RICH PROTEIN-RELATED"/>
    <property type="match status" value="1"/>
</dbReference>
<accession>A0A839DWE6</accession>
<evidence type="ECO:0000313" key="6">
    <source>
        <dbReference type="EMBL" id="MBA8824556.1"/>
    </source>
</evidence>
<sequence length="308" mass="32044">MTAPGAWLAIAVPAAVVGAASFGLASVVQQRATKQVPKIDTLNPRLLVELVRKPIWVASVLTVIVGLSLQVVALAFGPLLLVQPLLVTSVLFATVCSAWLAGRHLDGIVMLGALCCMGGLAAFLLLARPSGGGRAMIAPQAVPLAVLLALVFAACLLAATRFPGEIRVIALALATGVLYGVTAALMKVVAEQVRAGGITEPFQHWVLYGVCVIGPCGFLLSQNAFQQGRLISPALAVITTVDPLVGVAIGVNWFGEQMIITPTVLAGETLAGMAIIGGITLLTYRGEHLRREIEREGSDDSSEGWAWG</sequence>
<reference evidence="6 7" key="1">
    <citation type="submission" date="2020-07" db="EMBL/GenBank/DDBJ databases">
        <title>Sequencing the genomes of 1000 actinobacteria strains.</title>
        <authorList>
            <person name="Klenk H.-P."/>
        </authorList>
    </citation>
    <scope>NUCLEOTIDE SEQUENCE [LARGE SCALE GENOMIC DNA]</scope>
    <source>
        <strain evidence="6 7">DSM 45975</strain>
    </source>
</reference>
<evidence type="ECO:0000256" key="5">
    <source>
        <dbReference type="SAM" id="Phobius"/>
    </source>
</evidence>
<feature type="transmembrane region" description="Helical" evidence="5">
    <location>
        <begin position="82"/>
        <end position="101"/>
    </location>
</feature>
<dbReference type="GO" id="GO:0016020">
    <property type="term" value="C:membrane"/>
    <property type="evidence" value="ECO:0007669"/>
    <property type="project" value="UniProtKB-SubCell"/>
</dbReference>
<feature type="transmembrane region" description="Helical" evidence="5">
    <location>
        <begin position="202"/>
        <end position="221"/>
    </location>
</feature>
<evidence type="ECO:0000256" key="4">
    <source>
        <dbReference type="ARBA" id="ARBA00023136"/>
    </source>
</evidence>
<feature type="transmembrane region" description="Helical" evidence="5">
    <location>
        <begin position="108"/>
        <end position="128"/>
    </location>
</feature>